<evidence type="ECO:0000259" key="11">
    <source>
        <dbReference type="PROSITE" id="PS50885"/>
    </source>
</evidence>
<evidence type="ECO:0000256" key="4">
    <source>
        <dbReference type="ARBA" id="ARBA00022475"/>
    </source>
</evidence>
<keyword evidence="9" id="KW-0067">ATP-binding</keyword>
<evidence type="ECO:0000256" key="8">
    <source>
        <dbReference type="ARBA" id="ARBA00022777"/>
    </source>
</evidence>
<dbReference type="InterPro" id="IPR031930">
    <property type="entry name" value="HK_sensor"/>
</dbReference>
<keyword evidence="6" id="KW-0808">Transferase</keyword>
<dbReference type="OrthoDB" id="9804645at2"/>
<dbReference type="InterPro" id="IPR050980">
    <property type="entry name" value="2C_sensor_his_kinase"/>
</dbReference>
<accession>A0A562I1B3</accession>
<evidence type="ECO:0000256" key="6">
    <source>
        <dbReference type="ARBA" id="ARBA00022679"/>
    </source>
</evidence>
<evidence type="ECO:0000313" key="13">
    <source>
        <dbReference type="Proteomes" id="UP000319627"/>
    </source>
</evidence>
<dbReference type="InterPro" id="IPR036890">
    <property type="entry name" value="HATPase_C_sf"/>
</dbReference>
<dbReference type="Gene3D" id="3.30.565.10">
    <property type="entry name" value="Histidine kinase-like ATPase, C-terminal domain"/>
    <property type="match status" value="1"/>
</dbReference>
<evidence type="ECO:0000256" key="5">
    <source>
        <dbReference type="ARBA" id="ARBA00022553"/>
    </source>
</evidence>
<feature type="domain" description="Histidine kinase" evidence="10">
    <location>
        <begin position="236"/>
        <end position="443"/>
    </location>
</feature>
<sequence>MSLSRYSLLWKLAALLVMFCLLIISLSGAWVDQIRLKTAFLSVEAKQVLSIYALEAERAAWAGTVDSFLKRMRMREQGLIMVVDNQLQPLSTPPFPEDLYDRLTSMRQLHMPMSRRSPIPPLIDVPFPNEQGHLAIQLPERFLPWEYQDLIVVAVRYLPPVILALLFGIGLYQVLIAPLANLSQQANALKAGQLGLSLDPNMARRQDELGELGRALQHMADRLQSSILQQRRLLRDLSHELRTPLGRLQVACEMPLSLEEWRTRVEREIGLMSSLVNSTLELAWLDTEQPNFSLEPVNVPALWDVLCEDARFESGWSLERFPCELPAHCSVRANLNGLARALENILRNAIRHSPAQGKVMLGGQRMVDGHWLLWIEDQGSGVPEEDLGKIFQPFTRLCADRPGGDGFGLGLAIAKRMITQQGGRLWAENTSSGLRLNLVLQSV</sequence>
<dbReference type="Gene3D" id="3.30.450.170">
    <property type="entry name" value="Two-component histidine kinase, sensor domain"/>
    <property type="match status" value="1"/>
</dbReference>
<dbReference type="CDD" id="cd06225">
    <property type="entry name" value="HAMP"/>
    <property type="match status" value="1"/>
</dbReference>
<comment type="caution">
    <text evidence="12">The sequence shown here is derived from an EMBL/GenBank/DDBJ whole genome shotgun (WGS) entry which is preliminary data.</text>
</comment>
<dbReference type="InterPro" id="IPR003661">
    <property type="entry name" value="HisK_dim/P_dom"/>
</dbReference>
<protein>
    <recommendedName>
        <fullName evidence="3">histidine kinase</fullName>
        <ecNumber evidence="3">2.7.13.3</ecNumber>
    </recommendedName>
</protein>
<evidence type="ECO:0000256" key="1">
    <source>
        <dbReference type="ARBA" id="ARBA00000085"/>
    </source>
</evidence>
<evidence type="ECO:0000256" key="7">
    <source>
        <dbReference type="ARBA" id="ARBA00022741"/>
    </source>
</evidence>
<keyword evidence="4" id="KW-1003">Cell membrane</keyword>
<dbReference type="Gene3D" id="1.10.287.130">
    <property type="match status" value="1"/>
</dbReference>
<dbReference type="Proteomes" id="UP000319627">
    <property type="component" value="Unassembled WGS sequence"/>
</dbReference>
<dbReference type="CDD" id="cd00082">
    <property type="entry name" value="HisKA"/>
    <property type="match status" value="1"/>
</dbReference>
<comment type="subcellular location">
    <subcellularLocation>
        <location evidence="2">Cell membrane</location>
        <topology evidence="2">Multi-pass membrane protein</topology>
    </subcellularLocation>
</comment>
<evidence type="ECO:0000259" key="10">
    <source>
        <dbReference type="PROSITE" id="PS50109"/>
    </source>
</evidence>
<dbReference type="EMBL" id="VLKG01000009">
    <property type="protein sequence ID" value="TWH64455.1"/>
    <property type="molecule type" value="Genomic_DNA"/>
</dbReference>
<feature type="domain" description="HAMP" evidence="11">
    <location>
        <begin position="173"/>
        <end position="228"/>
    </location>
</feature>
<dbReference type="EC" id="2.7.13.3" evidence="3"/>
<gene>
    <name evidence="12" type="ORF">LX59_02403</name>
</gene>
<dbReference type="Pfam" id="PF16750">
    <property type="entry name" value="HK_sensor"/>
    <property type="match status" value="1"/>
</dbReference>
<dbReference type="InterPro" id="IPR003660">
    <property type="entry name" value="HAMP_dom"/>
</dbReference>
<dbReference type="Pfam" id="PF00672">
    <property type="entry name" value="HAMP"/>
    <property type="match status" value="1"/>
</dbReference>
<dbReference type="InterPro" id="IPR004358">
    <property type="entry name" value="Sig_transdc_His_kin-like_C"/>
</dbReference>
<dbReference type="AlphaFoldDB" id="A0A562I1B3"/>
<dbReference type="PANTHER" id="PTHR44936">
    <property type="entry name" value="SENSOR PROTEIN CREC"/>
    <property type="match status" value="1"/>
</dbReference>
<dbReference type="InterPro" id="IPR005467">
    <property type="entry name" value="His_kinase_dom"/>
</dbReference>
<keyword evidence="8 12" id="KW-0418">Kinase</keyword>
<organism evidence="12 13">
    <name type="scientific">Azomonas agilis</name>
    <dbReference type="NCBI Taxonomy" id="116849"/>
    <lineage>
        <taxon>Bacteria</taxon>
        <taxon>Pseudomonadati</taxon>
        <taxon>Pseudomonadota</taxon>
        <taxon>Gammaproteobacteria</taxon>
        <taxon>Pseudomonadales</taxon>
        <taxon>Pseudomonadaceae</taxon>
        <taxon>Azomonas</taxon>
    </lineage>
</organism>
<dbReference type="InterPro" id="IPR036097">
    <property type="entry name" value="HisK_dim/P_sf"/>
</dbReference>
<dbReference type="PANTHER" id="PTHR44936:SF10">
    <property type="entry name" value="SENSOR PROTEIN RSTB"/>
    <property type="match status" value="1"/>
</dbReference>
<dbReference type="Pfam" id="PF02518">
    <property type="entry name" value="HATPase_c"/>
    <property type="match status" value="1"/>
</dbReference>
<keyword evidence="7" id="KW-0547">Nucleotide-binding</keyword>
<evidence type="ECO:0000256" key="3">
    <source>
        <dbReference type="ARBA" id="ARBA00012438"/>
    </source>
</evidence>
<dbReference type="PROSITE" id="PS50885">
    <property type="entry name" value="HAMP"/>
    <property type="match status" value="1"/>
</dbReference>
<dbReference type="GO" id="GO:0005524">
    <property type="term" value="F:ATP binding"/>
    <property type="evidence" value="ECO:0007669"/>
    <property type="project" value="UniProtKB-KW"/>
</dbReference>
<evidence type="ECO:0000313" key="12">
    <source>
        <dbReference type="EMBL" id="TWH64455.1"/>
    </source>
</evidence>
<dbReference type="SUPFAM" id="SSF55874">
    <property type="entry name" value="ATPase domain of HSP90 chaperone/DNA topoisomerase II/histidine kinase"/>
    <property type="match status" value="1"/>
</dbReference>
<dbReference type="PROSITE" id="PS50109">
    <property type="entry name" value="HIS_KIN"/>
    <property type="match status" value="1"/>
</dbReference>
<keyword evidence="4" id="KW-0472">Membrane</keyword>
<dbReference type="InterPro" id="IPR003594">
    <property type="entry name" value="HATPase_dom"/>
</dbReference>
<dbReference type="SMART" id="SM00387">
    <property type="entry name" value="HATPase_c"/>
    <property type="match status" value="1"/>
</dbReference>
<comment type="catalytic activity">
    <reaction evidence="1">
        <text>ATP + protein L-histidine = ADP + protein N-phospho-L-histidine.</text>
        <dbReference type="EC" id="2.7.13.3"/>
    </reaction>
</comment>
<dbReference type="Gene3D" id="1.10.8.500">
    <property type="entry name" value="HAMP domain in histidine kinase"/>
    <property type="match status" value="1"/>
</dbReference>
<evidence type="ECO:0000256" key="9">
    <source>
        <dbReference type="ARBA" id="ARBA00022840"/>
    </source>
</evidence>
<dbReference type="SUPFAM" id="SSF158472">
    <property type="entry name" value="HAMP domain-like"/>
    <property type="match status" value="1"/>
</dbReference>
<dbReference type="Pfam" id="PF00512">
    <property type="entry name" value="HisKA"/>
    <property type="match status" value="1"/>
</dbReference>
<evidence type="ECO:0000256" key="2">
    <source>
        <dbReference type="ARBA" id="ARBA00004651"/>
    </source>
</evidence>
<keyword evidence="13" id="KW-1185">Reference proteome</keyword>
<proteinExistence type="predicted"/>
<name>A0A562I1B3_9GAMM</name>
<dbReference type="SMART" id="SM00304">
    <property type="entry name" value="HAMP"/>
    <property type="match status" value="1"/>
</dbReference>
<dbReference type="GO" id="GO:0005886">
    <property type="term" value="C:plasma membrane"/>
    <property type="evidence" value="ECO:0007669"/>
    <property type="project" value="UniProtKB-SubCell"/>
</dbReference>
<dbReference type="RefSeq" id="WP_144572101.1">
    <property type="nucleotide sequence ID" value="NZ_VLKG01000009.1"/>
</dbReference>
<keyword evidence="5" id="KW-0597">Phosphoprotein</keyword>
<dbReference type="PRINTS" id="PR00344">
    <property type="entry name" value="BCTRLSENSOR"/>
</dbReference>
<dbReference type="InterPro" id="IPR038428">
    <property type="entry name" value="HK_sensor_dom_sf"/>
</dbReference>
<dbReference type="SMART" id="SM00388">
    <property type="entry name" value="HisKA"/>
    <property type="match status" value="1"/>
</dbReference>
<dbReference type="GO" id="GO:0000155">
    <property type="term" value="F:phosphorelay sensor kinase activity"/>
    <property type="evidence" value="ECO:0007669"/>
    <property type="project" value="InterPro"/>
</dbReference>
<dbReference type="SUPFAM" id="SSF47384">
    <property type="entry name" value="Homodimeric domain of signal transducing histidine kinase"/>
    <property type="match status" value="1"/>
</dbReference>
<reference evidence="12 13" key="1">
    <citation type="submission" date="2019-07" db="EMBL/GenBank/DDBJ databases">
        <title>Genomic Encyclopedia of Type Strains, Phase I: the one thousand microbial genomes (KMG-I) project.</title>
        <authorList>
            <person name="Kyrpides N."/>
        </authorList>
    </citation>
    <scope>NUCLEOTIDE SEQUENCE [LARGE SCALE GENOMIC DNA]</scope>
    <source>
        <strain evidence="12 13">DSM 375</strain>
    </source>
</reference>